<name>A0ABX1C5F4_9ACTN</name>
<dbReference type="EMBL" id="JAAVJC010000001">
    <property type="protein sequence ID" value="NJQ13421.1"/>
    <property type="molecule type" value="Genomic_DNA"/>
</dbReference>
<proteinExistence type="predicted"/>
<evidence type="ECO:0000313" key="3">
    <source>
        <dbReference type="Proteomes" id="UP000727056"/>
    </source>
</evidence>
<dbReference type="Pfam" id="PF13830">
    <property type="entry name" value="DUF4192"/>
    <property type="match status" value="1"/>
</dbReference>
<feature type="compositionally biased region" description="Low complexity" evidence="1">
    <location>
        <begin position="7"/>
        <end position="17"/>
    </location>
</feature>
<organism evidence="2 3">
    <name type="scientific">Streptomyces bohaiensis</name>
    <dbReference type="NCBI Taxonomy" id="1431344"/>
    <lineage>
        <taxon>Bacteria</taxon>
        <taxon>Bacillati</taxon>
        <taxon>Actinomycetota</taxon>
        <taxon>Actinomycetes</taxon>
        <taxon>Kitasatosporales</taxon>
        <taxon>Streptomycetaceae</taxon>
        <taxon>Streptomyces</taxon>
    </lineage>
</organism>
<dbReference type="InterPro" id="IPR025447">
    <property type="entry name" value="DUF4192"/>
</dbReference>
<feature type="compositionally biased region" description="Polar residues" evidence="1">
    <location>
        <begin position="24"/>
        <end position="33"/>
    </location>
</feature>
<comment type="caution">
    <text evidence="2">The sequence shown here is derived from an EMBL/GenBank/DDBJ whole genome shotgun (WGS) entry which is preliminary data.</text>
</comment>
<accession>A0ABX1C5F4</accession>
<reference evidence="2 3" key="1">
    <citation type="submission" date="2020-03" db="EMBL/GenBank/DDBJ databases">
        <title>Draft genome of Streptomyces sp. ventii, isolated from the Axial Seamount in the Pacific Ocean, and resequencing of the two type strains Streptomyces lonarensis strain NCL 716 and Streptomyces bohaiensis strain 11A07.</title>
        <authorList>
            <person name="Loughran R.M."/>
            <person name="Pfannmuller K.M."/>
            <person name="Wasson B.J."/>
            <person name="Deadmond M.C."/>
            <person name="Paddock B.E."/>
            <person name="Koyack M.J."/>
            <person name="Gallegos D.A."/>
            <person name="Mitchell E.A."/>
            <person name="Ushijima B."/>
            <person name="Saw J.H."/>
            <person name="Mcphail K.L."/>
            <person name="Videau P."/>
        </authorList>
    </citation>
    <scope>NUCLEOTIDE SEQUENCE [LARGE SCALE GENOMIC DNA]</scope>
    <source>
        <strain evidence="2 3">11A07</strain>
    </source>
</reference>
<protein>
    <submittedName>
        <fullName evidence="2">DUF4192 domain-containing protein</fullName>
    </submittedName>
</protein>
<sequence length="417" mass="44286">MHRNEATEPSSAETEATVVHGPTSALSRTSGTSDDPPGPQAESVAGPADDSRVTLRGPGELADALPYLLGYYPDDSIVLVALHGTRYRVGGRVRTALPQSPETWEDTVREMVTCLSEGSAARTGPPAAMVLYLCQEPRGGETPAAVMERLRPLAQLVRTTCGGRDVPVLEALCVSGGRYFSYCCPQGACCPPDGSPLREGATPTIAAAAAYAGVRVQGSLKELQRRVLPLGEPVAGRQLHAFDVTARALVPRMLGRGGSAESVRVETLAAAERVLARYRRGGLPEADQGAADARDDSLLTSHEAAALVLGLQDRVTRDRAAQWMEGDRGREAARLWRALARRCVGAFEGHAPSPLALAGWTMWSLGEDAAARVAIGRALDLDPDYTFARLLHHAVNDGMDPEPLRRCMRNGGTSATP</sequence>
<evidence type="ECO:0000256" key="1">
    <source>
        <dbReference type="SAM" id="MobiDB-lite"/>
    </source>
</evidence>
<evidence type="ECO:0000313" key="2">
    <source>
        <dbReference type="EMBL" id="NJQ13421.1"/>
    </source>
</evidence>
<keyword evidence="3" id="KW-1185">Reference proteome</keyword>
<gene>
    <name evidence="2" type="ORF">HCN52_00245</name>
</gene>
<dbReference type="Proteomes" id="UP000727056">
    <property type="component" value="Unassembled WGS sequence"/>
</dbReference>
<feature type="region of interest" description="Disordered" evidence="1">
    <location>
        <begin position="1"/>
        <end position="55"/>
    </location>
</feature>
<dbReference type="RefSeq" id="WP_168086263.1">
    <property type="nucleotide sequence ID" value="NZ_BHZH01000105.1"/>
</dbReference>